<proteinExistence type="predicted"/>
<dbReference type="RefSeq" id="WP_072311364.1">
    <property type="nucleotide sequence ID" value="NZ_FPIW01000007.1"/>
</dbReference>
<evidence type="ECO:0000313" key="2">
    <source>
        <dbReference type="EMBL" id="SFW27262.1"/>
    </source>
</evidence>
<dbReference type="InterPro" id="IPR050180">
    <property type="entry name" value="RNR_Ribonuclease"/>
</dbReference>
<evidence type="ECO:0000259" key="1">
    <source>
        <dbReference type="SMART" id="SM00955"/>
    </source>
</evidence>
<dbReference type="InterPro" id="IPR001900">
    <property type="entry name" value="RNase_II/R"/>
</dbReference>
<comment type="caution">
    <text evidence="2">The sequence shown here is derived from an EMBL/GenBank/DDBJ whole genome shotgun (WGS) entry which is preliminary data.</text>
</comment>
<dbReference type="InterPro" id="IPR012340">
    <property type="entry name" value="NA-bd_OB-fold"/>
</dbReference>
<dbReference type="PANTHER" id="PTHR23355:SF9">
    <property type="entry name" value="DIS3-LIKE EXONUCLEASE 2"/>
    <property type="match status" value="1"/>
</dbReference>
<dbReference type="GO" id="GO:0006402">
    <property type="term" value="P:mRNA catabolic process"/>
    <property type="evidence" value="ECO:0007669"/>
    <property type="project" value="TreeGrafter"/>
</dbReference>
<feature type="domain" description="RNB" evidence="1">
    <location>
        <begin position="319"/>
        <end position="623"/>
    </location>
</feature>
<dbReference type="GO" id="GO:0003723">
    <property type="term" value="F:RNA binding"/>
    <property type="evidence" value="ECO:0007669"/>
    <property type="project" value="InterPro"/>
</dbReference>
<name>A0AA94L1H8_DESDE</name>
<reference evidence="3" key="1">
    <citation type="submission" date="2016-11" db="EMBL/GenBank/DDBJ databases">
        <authorList>
            <person name="Jaros S."/>
            <person name="Januszkiewicz K."/>
            <person name="Wedrychowicz H."/>
        </authorList>
    </citation>
    <scope>NUCLEOTIDE SEQUENCE [LARGE SCALE GENOMIC DNA]</scope>
    <source>
        <strain evidence="3">DSM 7057</strain>
    </source>
</reference>
<dbReference type="SMART" id="SM00955">
    <property type="entry name" value="RNB"/>
    <property type="match status" value="1"/>
</dbReference>
<dbReference type="SUPFAM" id="SSF50249">
    <property type="entry name" value="Nucleic acid-binding proteins"/>
    <property type="match status" value="1"/>
</dbReference>
<dbReference type="GO" id="GO:0004540">
    <property type="term" value="F:RNA nuclease activity"/>
    <property type="evidence" value="ECO:0007669"/>
    <property type="project" value="InterPro"/>
</dbReference>
<dbReference type="Proteomes" id="UP000182680">
    <property type="component" value="Unassembled WGS sequence"/>
</dbReference>
<dbReference type="Pfam" id="PF00773">
    <property type="entry name" value="RNB"/>
    <property type="match status" value="1"/>
</dbReference>
<dbReference type="EMBL" id="FPIW01000007">
    <property type="protein sequence ID" value="SFW27262.1"/>
    <property type="molecule type" value="Genomic_DNA"/>
</dbReference>
<dbReference type="PANTHER" id="PTHR23355">
    <property type="entry name" value="RIBONUCLEASE"/>
    <property type="match status" value="1"/>
</dbReference>
<accession>A0AA94L1H8</accession>
<gene>
    <name evidence="2" type="ORF">SAMN02910291_00646</name>
</gene>
<dbReference type="AlphaFoldDB" id="A0AA94L1H8"/>
<sequence>MSDCVRYPAPGCVVEYLEGNAVQIALITEEAGGRLRLLLPNRRETRLNAPRLLPWLGPMYSADLGKEDAVRLLEQHRKSREELAADVPVMDAWELAQGEVAIAPAQWFAELFATDPDSDQVAAYGRALLACKSHFRFQPPDFQVFPAETVEKRLTEEKTRLEREALIAGGAAFLRLLWDVACRKRDLPPPPAAGSGSGEWPAPEVAGRLEEVLRVRMTDPEGQEHETLWRTLAKGLPDVPHLPVQLLMAWGKLPAHYNFWLDRAGYTPGDSWWMPHREEVEALAAAAAVGAMPFVQPAPETVSAETPLPENSKCPVPGLLPESPLPFISIDSASTRDVDDAFYVETTADGRTLTLALACPALYWPFGGPLDKAVLHRGTSIYLPEGDCHMLPEELGTSSYSLLAGQPRPALCVRVPVDGNGHFGPCEVYLASVNLAANLTYSDSQAVLDALAAGESAALPDNPAATHADLLGLGLALARQRQQARIEGGAVIMDRPDPAIRLEGEGAEVRVHVGPDYHAPDAQMLVAEMMILASAAVAHWALERDVAMLHRVQDVVLPREYAGIWHTPQDMTRIMRALTPSGLEVQARPHAALGLDRYTPVTSPLRRYPDLVNEAQVVHFLCSGQPRWSESALTELLQTLSPVLDAVGQVQRFRPRYWKLLYFRQQGDKVWWPGVITEENDAFVSVSLQDQGMFVRGRRKLFDDRAHPGLRVDVRIGKVHPLYNEIMILEAATVD</sequence>
<protein>
    <submittedName>
        <fullName evidence="2">Exoribonuclease-2</fullName>
    </submittedName>
</protein>
<organism evidence="2 3">
    <name type="scientific">Desulfovibrio desulfuricans</name>
    <dbReference type="NCBI Taxonomy" id="876"/>
    <lineage>
        <taxon>Bacteria</taxon>
        <taxon>Pseudomonadati</taxon>
        <taxon>Thermodesulfobacteriota</taxon>
        <taxon>Desulfovibrionia</taxon>
        <taxon>Desulfovibrionales</taxon>
        <taxon>Desulfovibrionaceae</taxon>
        <taxon>Desulfovibrio</taxon>
    </lineage>
</organism>
<evidence type="ECO:0000313" key="3">
    <source>
        <dbReference type="Proteomes" id="UP000182680"/>
    </source>
</evidence>